<dbReference type="RefSeq" id="WP_052358683.1">
    <property type="nucleotide sequence ID" value="NZ_CP006577.1"/>
</dbReference>
<evidence type="ECO:0000313" key="2">
    <source>
        <dbReference type="EMBL" id="AIG97440.1"/>
    </source>
</evidence>
<sequence>MSKIAVDTGVFVEYINRKARYYKAAKAIIDSFGKLEVLLPGVTISEVCYVTARILNAAGVENAFEKAAEFVSWLYSHPAVRIVNDLNLHIEAARIKLEYGIALADCYVLALSRIEDCKAVFRKREKEMPGEIEKDFDVIFLEDYV</sequence>
<protein>
    <submittedName>
        <fullName evidence="2">Putative nucleic acid-binding protein</fullName>
    </submittedName>
</protein>
<dbReference type="Proteomes" id="UP000028501">
    <property type="component" value="Chromosome"/>
</dbReference>
<accession>A0A075WAL9</accession>
<organism evidence="2 3">
    <name type="scientific">Archaeoglobus fulgidus DSM 8774</name>
    <dbReference type="NCBI Taxonomy" id="1344584"/>
    <lineage>
        <taxon>Archaea</taxon>
        <taxon>Methanobacteriati</taxon>
        <taxon>Methanobacteriota</taxon>
        <taxon>Archaeoglobi</taxon>
        <taxon>Archaeoglobales</taxon>
        <taxon>Archaeoglobaceae</taxon>
        <taxon>Archaeoglobus</taxon>
    </lineage>
</organism>
<reference evidence="2 3" key="1">
    <citation type="submission" date="2013-07" db="EMBL/GenBank/DDBJ databases">
        <title>Genome of Archaeoglobus fulgidus.</title>
        <authorList>
            <person name="Fiebig A."/>
            <person name="Birkeland N.-K."/>
        </authorList>
    </citation>
    <scope>NUCLEOTIDE SEQUENCE [LARGE SCALE GENOMIC DNA]</scope>
    <source>
        <strain evidence="2 3">DSM 8774</strain>
    </source>
</reference>
<dbReference type="KEGG" id="afg:AFULGI_00006390"/>
<gene>
    <name evidence="2" type="ORF">AFULGI_00006390</name>
</gene>
<dbReference type="InterPro" id="IPR029060">
    <property type="entry name" value="PIN-like_dom_sf"/>
</dbReference>
<dbReference type="EMBL" id="CP006577">
    <property type="protein sequence ID" value="AIG97440.1"/>
    <property type="molecule type" value="Genomic_DNA"/>
</dbReference>
<dbReference type="SUPFAM" id="SSF88723">
    <property type="entry name" value="PIN domain-like"/>
    <property type="match status" value="1"/>
</dbReference>
<evidence type="ECO:0000313" key="3">
    <source>
        <dbReference type="Proteomes" id="UP000028501"/>
    </source>
</evidence>
<dbReference type="Gene3D" id="3.40.50.1010">
    <property type="entry name" value="5'-nuclease"/>
    <property type="match status" value="1"/>
</dbReference>
<dbReference type="GeneID" id="24794166"/>
<feature type="domain" description="PIN" evidence="1">
    <location>
        <begin position="4"/>
        <end position="120"/>
    </location>
</feature>
<evidence type="ECO:0000259" key="1">
    <source>
        <dbReference type="Pfam" id="PF01850"/>
    </source>
</evidence>
<proteinExistence type="predicted"/>
<dbReference type="InterPro" id="IPR002716">
    <property type="entry name" value="PIN_dom"/>
</dbReference>
<dbReference type="Pfam" id="PF01850">
    <property type="entry name" value="PIN"/>
    <property type="match status" value="1"/>
</dbReference>
<name>A0A075WAL9_ARCFL</name>
<dbReference type="HOGENOM" id="CLU_149092_0_0_2"/>
<dbReference type="AlphaFoldDB" id="A0A075WAL9"/>